<protein>
    <submittedName>
        <fullName evidence="8">Lipopolysaccharide biosynthesis protein</fullName>
    </submittedName>
</protein>
<dbReference type="RefSeq" id="WP_353894437.1">
    <property type="nucleotide sequence ID" value="NZ_CP159485.1"/>
</dbReference>
<dbReference type="AlphaFoldDB" id="A0AAU8HWV9"/>
<evidence type="ECO:0000256" key="4">
    <source>
        <dbReference type="ARBA" id="ARBA00022692"/>
    </source>
</evidence>
<keyword evidence="5 7" id="KW-1133">Transmembrane helix</keyword>
<evidence type="ECO:0000256" key="2">
    <source>
        <dbReference type="ARBA" id="ARBA00007430"/>
    </source>
</evidence>
<dbReference type="Pfam" id="PF13440">
    <property type="entry name" value="Polysacc_synt_3"/>
    <property type="match status" value="1"/>
</dbReference>
<reference evidence="8" key="1">
    <citation type="journal article" date="2018" name="Antonie Van Leeuwenhoek">
        <title>Proteinivorax hydrogeniformans sp. nov., an anaerobic, haloalkaliphilic bacterium fermenting proteinaceous compounds with high hydrogen production.</title>
        <authorList>
            <person name="Boltyanskaya Y."/>
            <person name="Detkova E."/>
            <person name="Pimenov N."/>
            <person name="Kevbrin V."/>
        </authorList>
    </citation>
    <scope>NUCLEOTIDE SEQUENCE</scope>
    <source>
        <strain evidence="8">Z-710</strain>
    </source>
</reference>
<feature type="transmembrane region" description="Helical" evidence="7">
    <location>
        <begin position="115"/>
        <end position="139"/>
    </location>
</feature>
<dbReference type="EMBL" id="CP159485">
    <property type="protein sequence ID" value="XCI29889.1"/>
    <property type="molecule type" value="Genomic_DNA"/>
</dbReference>
<comment type="similarity">
    <text evidence="2">Belongs to the polysaccharide synthase family.</text>
</comment>
<feature type="transmembrane region" description="Helical" evidence="7">
    <location>
        <begin position="151"/>
        <end position="168"/>
    </location>
</feature>
<evidence type="ECO:0000313" key="8">
    <source>
        <dbReference type="EMBL" id="XCI29889.1"/>
    </source>
</evidence>
<sequence>MNKQASLKNKTISGMIWSFSERISTQIVQLIVQVVLARLLVPEDFGLLGMIMVFIALSQTFVDNGFTKGLVREHNSTEEDYSTVFFFNLAAAIALYITLFFSAEGISIFFEEPQLVSLIRVIGVVLVINAFGLIQRTILIKKMNFKTETKINLASSLSAGVIAIFLALRGAGVWALVFQKIFMQFFQALLLTFSNRWLPSLVFNVESFKRFFSFGWKLFASSLIGNLYKEINQVIIGRMFLATDLGFYTNAKKLKDTAANSITQSVQKVSYPVLSSLQDDPTLLKKGYQKIIKNAVYITFPFMLGLMAIAPTMIPLFLGEQWASSIGYFQILCLAGALYPLHAINLNILQVKGRTDLFLKFEIVKKVVGLTLIVVSVVLELGIEGLLWATVINSYISFFINSSNSKELANYSSLEQLKDIGKTAFNSILMTIGVYIIGTNVLPFGYFLTLIIQVCSGVALYVTLSLLFKVEEFTTILNIIKPLVVRVLKRGHSNFKIFK</sequence>
<evidence type="ECO:0000256" key="3">
    <source>
        <dbReference type="ARBA" id="ARBA00022475"/>
    </source>
</evidence>
<proteinExistence type="inferred from homology"/>
<accession>A0AAU8HWV9</accession>
<feature type="transmembrane region" description="Helical" evidence="7">
    <location>
        <begin position="295"/>
        <end position="314"/>
    </location>
</feature>
<feature type="transmembrane region" description="Helical" evidence="7">
    <location>
        <begin position="45"/>
        <end position="62"/>
    </location>
</feature>
<keyword evidence="6 7" id="KW-0472">Membrane</keyword>
<dbReference type="PANTHER" id="PTHR30250:SF10">
    <property type="entry name" value="LIPOPOLYSACCHARIDE BIOSYNTHESIS PROTEIN WZXC"/>
    <property type="match status" value="1"/>
</dbReference>
<reference evidence="8" key="2">
    <citation type="submission" date="2024-06" db="EMBL/GenBank/DDBJ databases">
        <authorList>
            <person name="Petrova K.O."/>
            <person name="Toshchakov S.V."/>
            <person name="Boltjanskaja Y.V."/>
            <person name="Kevbrin V.V."/>
        </authorList>
    </citation>
    <scope>NUCLEOTIDE SEQUENCE</scope>
    <source>
        <strain evidence="8">Z-710</strain>
    </source>
</reference>
<feature type="transmembrane region" description="Helical" evidence="7">
    <location>
        <begin position="326"/>
        <end position="346"/>
    </location>
</feature>
<evidence type="ECO:0000256" key="1">
    <source>
        <dbReference type="ARBA" id="ARBA00004651"/>
    </source>
</evidence>
<dbReference type="InterPro" id="IPR050833">
    <property type="entry name" value="Poly_Biosynth_Transport"/>
</dbReference>
<dbReference type="PANTHER" id="PTHR30250">
    <property type="entry name" value="PST FAMILY PREDICTED COLANIC ACID TRANSPORTER"/>
    <property type="match status" value="1"/>
</dbReference>
<evidence type="ECO:0000256" key="6">
    <source>
        <dbReference type="ARBA" id="ARBA00023136"/>
    </source>
</evidence>
<evidence type="ECO:0000256" key="7">
    <source>
        <dbReference type="SAM" id="Phobius"/>
    </source>
</evidence>
<dbReference type="CDD" id="cd13127">
    <property type="entry name" value="MATE_tuaB_like"/>
    <property type="match status" value="1"/>
</dbReference>
<comment type="subcellular location">
    <subcellularLocation>
        <location evidence="1">Cell membrane</location>
        <topology evidence="1">Multi-pass membrane protein</topology>
    </subcellularLocation>
</comment>
<gene>
    <name evidence="8" type="ORF">PRVXH_001240</name>
</gene>
<keyword evidence="4 7" id="KW-0812">Transmembrane</keyword>
<feature type="transmembrane region" description="Helical" evidence="7">
    <location>
        <begin position="83"/>
        <end position="103"/>
    </location>
</feature>
<name>A0AAU8HWV9_9FIRM</name>
<feature type="transmembrane region" description="Helical" evidence="7">
    <location>
        <begin position="367"/>
        <end position="400"/>
    </location>
</feature>
<keyword evidence="3" id="KW-1003">Cell membrane</keyword>
<evidence type="ECO:0000256" key="5">
    <source>
        <dbReference type="ARBA" id="ARBA00022989"/>
    </source>
</evidence>
<dbReference type="GO" id="GO:0005886">
    <property type="term" value="C:plasma membrane"/>
    <property type="evidence" value="ECO:0007669"/>
    <property type="project" value="UniProtKB-SubCell"/>
</dbReference>
<organism evidence="8">
    <name type="scientific">Proteinivorax hydrogeniformans</name>
    <dbReference type="NCBI Taxonomy" id="1826727"/>
    <lineage>
        <taxon>Bacteria</taxon>
        <taxon>Bacillati</taxon>
        <taxon>Bacillota</taxon>
        <taxon>Clostridia</taxon>
        <taxon>Eubacteriales</taxon>
        <taxon>Proteinivoracaceae</taxon>
        <taxon>Proteinivorax</taxon>
    </lineage>
</organism>